<keyword evidence="2" id="KW-0328">Glycosyltransferase</keyword>
<evidence type="ECO:0000313" key="3">
    <source>
        <dbReference type="Proteomes" id="UP000254869"/>
    </source>
</evidence>
<reference evidence="2 3" key="1">
    <citation type="submission" date="2018-07" db="EMBL/GenBank/DDBJ databases">
        <title>Genomic Encyclopedia of Type Strains, Phase IV (KMG-IV): sequencing the most valuable type-strain genomes for metagenomic binning, comparative biology and taxonomic classification.</title>
        <authorList>
            <person name="Goeker M."/>
        </authorList>
    </citation>
    <scope>NUCLEOTIDE SEQUENCE [LARGE SCALE GENOMIC DNA]</scope>
    <source>
        <strain evidence="2 3">DSM 44290</strain>
    </source>
</reference>
<dbReference type="EMBL" id="QQBC01000001">
    <property type="protein sequence ID" value="RDI68663.1"/>
    <property type="molecule type" value="Genomic_DNA"/>
</dbReference>
<dbReference type="Proteomes" id="UP000254869">
    <property type="component" value="Unassembled WGS sequence"/>
</dbReference>
<dbReference type="Gene3D" id="3.40.50.2020">
    <property type="match status" value="1"/>
</dbReference>
<proteinExistence type="predicted"/>
<evidence type="ECO:0000259" key="1">
    <source>
        <dbReference type="Pfam" id="PF00156"/>
    </source>
</evidence>
<dbReference type="GO" id="GO:0016757">
    <property type="term" value="F:glycosyltransferase activity"/>
    <property type="evidence" value="ECO:0007669"/>
    <property type="project" value="UniProtKB-KW"/>
</dbReference>
<name>A0A370ID73_9NOCA</name>
<evidence type="ECO:0000313" key="2">
    <source>
        <dbReference type="EMBL" id="RDI68663.1"/>
    </source>
</evidence>
<dbReference type="InterPro" id="IPR029057">
    <property type="entry name" value="PRTase-like"/>
</dbReference>
<dbReference type="Gene3D" id="3.30.1310.20">
    <property type="entry name" value="PRTase-like"/>
    <property type="match status" value="1"/>
</dbReference>
<dbReference type="SUPFAM" id="SSF53271">
    <property type="entry name" value="PRTase-like"/>
    <property type="match status" value="1"/>
</dbReference>
<protein>
    <submittedName>
        <fullName evidence="2">Putative phosphoribosyltransferase</fullName>
    </submittedName>
</protein>
<gene>
    <name evidence="2" type="ORF">DFR76_101198</name>
</gene>
<dbReference type="Pfam" id="PF00156">
    <property type="entry name" value="Pribosyltran"/>
    <property type="match status" value="1"/>
</dbReference>
<accession>A0A370ID73</accession>
<dbReference type="AlphaFoldDB" id="A0A370ID73"/>
<sequence>MQFLDRRDAGRRLTGRLMAFRGPDVVIVGLAGGGVAVAAEIASRLRVLLDVMVVCDLRPGKSTRAYGAIAERGVRVLDQDLARAVASDTAELTRIERRERDTLRRRTERFRGLRPGCGLAGHTVVIVDDGLADPARARAACRAAYAHGAIRVVFASPVACALTVAALVGDADKVVCLHTCEHLDNIADHYQDFAPIDDDHIHDLLRLPAVHSAWASSPRR</sequence>
<dbReference type="RefSeq" id="WP_067990032.1">
    <property type="nucleotide sequence ID" value="NZ_QQBC01000001.1"/>
</dbReference>
<keyword evidence="2" id="KW-0808">Transferase</keyword>
<dbReference type="InterPro" id="IPR000836">
    <property type="entry name" value="PRTase_dom"/>
</dbReference>
<feature type="domain" description="Phosphoribosyltransferase" evidence="1">
    <location>
        <begin position="20"/>
        <end position="155"/>
    </location>
</feature>
<comment type="caution">
    <text evidence="2">The sequence shown here is derived from an EMBL/GenBank/DDBJ whole genome shotgun (WGS) entry which is preliminary data.</text>
</comment>
<dbReference type="STRING" id="1210086.GCA_001613105_00047"/>
<organism evidence="2 3">
    <name type="scientific">Nocardia pseudobrasiliensis</name>
    <dbReference type="NCBI Taxonomy" id="45979"/>
    <lineage>
        <taxon>Bacteria</taxon>
        <taxon>Bacillati</taxon>
        <taxon>Actinomycetota</taxon>
        <taxon>Actinomycetes</taxon>
        <taxon>Mycobacteriales</taxon>
        <taxon>Nocardiaceae</taxon>
        <taxon>Nocardia</taxon>
    </lineage>
</organism>
<keyword evidence="3" id="KW-1185">Reference proteome</keyword>